<evidence type="ECO:0000256" key="2">
    <source>
        <dbReference type="ARBA" id="ARBA00023125"/>
    </source>
</evidence>
<gene>
    <name evidence="5" type="ORF">SAMN05421731_10750</name>
</gene>
<dbReference type="SUPFAM" id="SSF46785">
    <property type="entry name" value="Winged helix' DNA-binding domain"/>
    <property type="match status" value="1"/>
</dbReference>
<dbReference type="CDD" id="cd00038">
    <property type="entry name" value="CAP_ED"/>
    <property type="match status" value="1"/>
</dbReference>
<accession>A0A240ECI6</accession>
<dbReference type="GO" id="GO:0016301">
    <property type="term" value="F:kinase activity"/>
    <property type="evidence" value="ECO:0007669"/>
    <property type="project" value="UniProtKB-KW"/>
</dbReference>
<dbReference type="OrthoDB" id="6675893at2"/>
<dbReference type="GO" id="GO:0005829">
    <property type="term" value="C:cytosol"/>
    <property type="evidence" value="ECO:0007669"/>
    <property type="project" value="TreeGrafter"/>
</dbReference>
<keyword evidence="2" id="KW-0238">DNA-binding</keyword>
<proteinExistence type="predicted"/>
<dbReference type="InterPro" id="IPR012318">
    <property type="entry name" value="HTH_CRP"/>
</dbReference>
<keyword evidence="6" id="KW-1185">Reference proteome</keyword>
<reference evidence="6" key="1">
    <citation type="submission" date="2016-09" db="EMBL/GenBank/DDBJ databases">
        <authorList>
            <person name="Varghese N."/>
            <person name="Submissions S."/>
        </authorList>
    </citation>
    <scope>NUCLEOTIDE SEQUENCE [LARGE SCALE GENOMIC DNA]</scope>
    <source>
        <strain evidence="6">ANC 4466</strain>
    </source>
</reference>
<keyword evidence="5" id="KW-0418">Kinase</keyword>
<evidence type="ECO:0000259" key="4">
    <source>
        <dbReference type="PROSITE" id="PS50042"/>
    </source>
</evidence>
<keyword evidence="5" id="KW-0808">Transferase</keyword>
<dbReference type="Proteomes" id="UP000219042">
    <property type="component" value="Unassembled WGS sequence"/>
</dbReference>
<dbReference type="InterPro" id="IPR000595">
    <property type="entry name" value="cNMP-bd_dom"/>
</dbReference>
<dbReference type="InterPro" id="IPR050397">
    <property type="entry name" value="Env_Response_Regulators"/>
</dbReference>
<dbReference type="Gene3D" id="2.60.120.10">
    <property type="entry name" value="Jelly Rolls"/>
    <property type="match status" value="1"/>
</dbReference>
<evidence type="ECO:0000256" key="3">
    <source>
        <dbReference type="ARBA" id="ARBA00023163"/>
    </source>
</evidence>
<dbReference type="Pfam" id="PF00027">
    <property type="entry name" value="cNMP_binding"/>
    <property type="match status" value="1"/>
</dbReference>
<dbReference type="GO" id="GO:0003700">
    <property type="term" value="F:DNA-binding transcription factor activity"/>
    <property type="evidence" value="ECO:0007669"/>
    <property type="project" value="TreeGrafter"/>
</dbReference>
<dbReference type="EMBL" id="OANT01000007">
    <property type="protein sequence ID" value="SNX45963.1"/>
    <property type="molecule type" value="Genomic_DNA"/>
</dbReference>
<dbReference type="GO" id="GO:0003677">
    <property type="term" value="F:DNA binding"/>
    <property type="evidence" value="ECO:0007669"/>
    <property type="project" value="UniProtKB-KW"/>
</dbReference>
<evidence type="ECO:0000313" key="5">
    <source>
        <dbReference type="EMBL" id="SNX45963.1"/>
    </source>
</evidence>
<dbReference type="InterPro" id="IPR018490">
    <property type="entry name" value="cNMP-bd_dom_sf"/>
</dbReference>
<evidence type="ECO:0000313" key="6">
    <source>
        <dbReference type="Proteomes" id="UP000219042"/>
    </source>
</evidence>
<sequence length="272" mass="32328">MQSEFDAIQPNEDYYRQLKHILGQPVESSAYLKEEKCLDYKKLAEEQFLKCRFMNDCTASEIQYIFDHIKIRYYYQGQKIYSRHESCDEIFFILNGTVRMGWNSEGGKHTIHRFIPSGSILNIIYFISQTLLEHDYIAHEASVVAIIPGNVFKKVLQQNPQVLYQTFEMICKRTRLLDNDIYHQSTQPLRIQLARQFVYLMEYFSSQYNDVIKLSIKLSQENFAELLKVSRQSIRKEILWFVSEGIIDTKYNQIYILDPDRLRKIDLLENSL</sequence>
<dbReference type="SUPFAM" id="SSF51206">
    <property type="entry name" value="cAMP-binding domain-like"/>
    <property type="match status" value="1"/>
</dbReference>
<dbReference type="PROSITE" id="PS50042">
    <property type="entry name" value="CNMP_BINDING_3"/>
    <property type="match status" value="1"/>
</dbReference>
<keyword evidence="3" id="KW-0804">Transcription</keyword>
<feature type="domain" description="Cyclic nucleotide-binding" evidence="4">
    <location>
        <begin position="53"/>
        <end position="173"/>
    </location>
</feature>
<dbReference type="InterPro" id="IPR036390">
    <property type="entry name" value="WH_DNA-bd_sf"/>
</dbReference>
<dbReference type="InterPro" id="IPR014710">
    <property type="entry name" value="RmlC-like_jellyroll"/>
</dbReference>
<keyword evidence="1" id="KW-0805">Transcription regulation</keyword>
<dbReference type="PANTHER" id="PTHR24567:SF58">
    <property type="entry name" value="CYCLIC AMP-BINDING REGULATORY PROTEIN"/>
    <property type="match status" value="1"/>
</dbReference>
<protein>
    <submittedName>
        <fullName evidence="5">cAMP-binding domain of CRP or a regulatory subunit of cAMP-dependent protein kinases</fullName>
    </submittedName>
</protein>
<evidence type="ECO:0000256" key="1">
    <source>
        <dbReference type="ARBA" id="ARBA00023015"/>
    </source>
</evidence>
<name>A0A240ECI6_9GAMM</name>
<dbReference type="Pfam" id="PF13545">
    <property type="entry name" value="HTH_Crp_2"/>
    <property type="match status" value="1"/>
</dbReference>
<dbReference type="AlphaFoldDB" id="A0A240ECI6"/>
<dbReference type="PANTHER" id="PTHR24567">
    <property type="entry name" value="CRP FAMILY TRANSCRIPTIONAL REGULATORY PROTEIN"/>
    <property type="match status" value="1"/>
</dbReference>
<dbReference type="RefSeq" id="WP_097079719.1">
    <property type="nucleotide sequence ID" value="NZ_BAABHT010000016.1"/>
</dbReference>
<organism evidence="5 6">
    <name type="scientific">Acinetobacter puyangensis</name>
    <dbReference type="NCBI Taxonomy" id="1096779"/>
    <lineage>
        <taxon>Bacteria</taxon>
        <taxon>Pseudomonadati</taxon>
        <taxon>Pseudomonadota</taxon>
        <taxon>Gammaproteobacteria</taxon>
        <taxon>Moraxellales</taxon>
        <taxon>Moraxellaceae</taxon>
        <taxon>Acinetobacter</taxon>
    </lineage>
</organism>